<evidence type="ECO:0000313" key="5">
    <source>
        <dbReference type="EMBL" id="GHB18094.1"/>
    </source>
</evidence>
<keyword evidence="2" id="KW-0378">Hydrolase</keyword>
<accession>A0ABQ3DW33</accession>
<evidence type="ECO:0000313" key="6">
    <source>
        <dbReference type="Proteomes" id="UP000646745"/>
    </source>
</evidence>
<keyword evidence="6" id="KW-1185">Reference proteome</keyword>
<dbReference type="InterPro" id="IPR049449">
    <property type="entry name" value="TesB_ACOT8-like_N"/>
</dbReference>
<comment type="similarity">
    <text evidence="1">Belongs to the C/M/P thioester hydrolase family.</text>
</comment>
<dbReference type="CDD" id="cd03445">
    <property type="entry name" value="Thioesterase_II_repeat2"/>
    <property type="match status" value="1"/>
</dbReference>
<name>A0ABQ3DW33_9GAMM</name>
<organism evidence="5 6">
    <name type="scientific">Salinicola rhizosphaerae</name>
    <dbReference type="NCBI Taxonomy" id="1443141"/>
    <lineage>
        <taxon>Bacteria</taxon>
        <taxon>Pseudomonadati</taxon>
        <taxon>Pseudomonadota</taxon>
        <taxon>Gammaproteobacteria</taxon>
        <taxon>Oceanospirillales</taxon>
        <taxon>Halomonadaceae</taxon>
        <taxon>Salinicola</taxon>
    </lineage>
</organism>
<dbReference type="EMBL" id="BMZI01000003">
    <property type="protein sequence ID" value="GHB18094.1"/>
    <property type="molecule type" value="Genomic_DNA"/>
</dbReference>
<proteinExistence type="inferred from homology"/>
<gene>
    <name evidence="5" type="ORF">GCM10009038_16380</name>
</gene>
<dbReference type="InterPro" id="IPR003703">
    <property type="entry name" value="Acyl_CoA_thio"/>
</dbReference>
<dbReference type="InterPro" id="IPR029069">
    <property type="entry name" value="HotDog_dom_sf"/>
</dbReference>
<dbReference type="RefSeq" id="WP_189444168.1">
    <property type="nucleotide sequence ID" value="NZ_BMZI01000003.1"/>
</dbReference>
<dbReference type="PANTHER" id="PTHR11066:SF34">
    <property type="entry name" value="ACYL-COENZYME A THIOESTERASE 8"/>
    <property type="match status" value="1"/>
</dbReference>
<dbReference type="PANTHER" id="PTHR11066">
    <property type="entry name" value="ACYL-COA THIOESTERASE"/>
    <property type="match status" value="1"/>
</dbReference>
<dbReference type="InterPro" id="IPR025652">
    <property type="entry name" value="TesB_C"/>
</dbReference>
<dbReference type="CDD" id="cd03444">
    <property type="entry name" value="Thioesterase_II_repeat1"/>
    <property type="match status" value="1"/>
</dbReference>
<feature type="domain" description="Acyl-CoA thioesterase-like N-terminal HotDog" evidence="4">
    <location>
        <begin position="34"/>
        <end position="109"/>
    </location>
</feature>
<evidence type="ECO:0000256" key="2">
    <source>
        <dbReference type="ARBA" id="ARBA00022801"/>
    </source>
</evidence>
<dbReference type="Pfam" id="PF02551">
    <property type="entry name" value="Acyl_CoA_thio"/>
    <property type="match status" value="1"/>
</dbReference>
<evidence type="ECO:0000256" key="1">
    <source>
        <dbReference type="ARBA" id="ARBA00006538"/>
    </source>
</evidence>
<evidence type="ECO:0000259" key="3">
    <source>
        <dbReference type="Pfam" id="PF02551"/>
    </source>
</evidence>
<evidence type="ECO:0000259" key="4">
    <source>
        <dbReference type="Pfam" id="PF13622"/>
    </source>
</evidence>
<sequence>MPQPLDDLVTLLSLEALEENLFRGQSQDLGLPQLFGGQALGQAAAAATRTVPEDRLLHSLHGYFLRRGDAQKPVIYSVDRVRDGGSFTTRRVTAIQNGKPIFFCSASFQGHEHGLHHQPTAPPVATPEALLAEGKAVHRRFRGHPVEFITVEEHHGLPPSRMIWFRMHGDCPTAPSLHRYLLAYSSDFNLLLTALLPHDVEFGDPRLRIASLDHALWIHQDPRLDEWLLYVIESPWAGGARGFARGSFYDRDGRLIASTAQEGLMRMVPED</sequence>
<comment type="caution">
    <text evidence="5">The sequence shown here is derived from an EMBL/GenBank/DDBJ whole genome shotgun (WGS) entry which is preliminary data.</text>
</comment>
<dbReference type="Gene3D" id="2.40.160.210">
    <property type="entry name" value="Acyl-CoA thioesterase, double hotdog domain"/>
    <property type="match status" value="1"/>
</dbReference>
<dbReference type="Proteomes" id="UP000646745">
    <property type="component" value="Unassembled WGS sequence"/>
</dbReference>
<feature type="domain" description="Acyl-CoA thioesterase 2 C-terminal" evidence="3">
    <location>
        <begin position="153"/>
        <end position="264"/>
    </location>
</feature>
<reference evidence="6" key="1">
    <citation type="journal article" date="2019" name="Int. J. Syst. Evol. Microbiol.">
        <title>The Global Catalogue of Microorganisms (GCM) 10K type strain sequencing project: providing services to taxonomists for standard genome sequencing and annotation.</title>
        <authorList>
            <consortium name="The Broad Institute Genomics Platform"/>
            <consortium name="The Broad Institute Genome Sequencing Center for Infectious Disease"/>
            <person name="Wu L."/>
            <person name="Ma J."/>
        </authorList>
    </citation>
    <scope>NUCLEOTIDE SEQUENCE [LARGE SCALE GENOMIC DNA]</scope>
    <source>
        <strain evidence="6">KCTC 32998</strain>
    </source>
</reference>
<dbReference type="Pfam" id="PF13622">
    <property type="entry name" value="4HBT_3"/>
    <property type="match status" value="1"/>
</dbReference>
<dbReference type="InterPro" id="IPR042171">
    <property type="entry name" value="Acyl-CoA_hotdog"/>
</dbReference>
<protein>
    <submittedName>
        <fullName evidence="5">Acyl-CoA thioesterase II</fullName>
    </submittedName>
</protein>
<dbReference type="SUPFAM" id="SSF54637">
    <property type="entry name" value="Thioesterase/thiol ester dehydrase-isomerase"/>
    <property type="match status" value="2"/>
</dbReference>